<evidence type="ECO:0000256" key="6">
    <source>
        <dbReference type="ARBA" id="ARBA00022490"/>
    </source>
</evidence>
<keyword evidence="14" id="KW-1185">Reference proteome</keyword>
<keyword evidence="9" id="KW-0333">Golgi apparatus</keyword>
<feature type="compositionally biased region" description="Acidic residues" evidence="11">
    <location>
        <begin position="81"/>
        <end position="96"/>
    </location>
</feature>
<dbReference type="GO" id="GO:0045053">
    <property type="term" value="P:protein retention in Golgi apparatus"/>
    <property type="evidence" value="ECO:0007669"/>
    <property type="project" value="TreeGrafter"/>
</dbReference>
<dbReference type="GO" id="GO:0042147">
    <property type="term" value="P:retrograde transport, endosome to Golgi"/>
    <property type="evidence" value="ECO:0007669"/>
    <property type="project" value="TreeGrafter"/>
</dbReference>
<dbReference type="PANTHER" id="PTHR10555">
    <property type="entry name" value="SORTING NEXIN"/>
    <property type="match status" value="1"/>
</dbReference>
<evidence type="ECO:0000256" key="7">
    <source>
        <dbReference type="ARBA" id="ARBA00022553"/>
    </source>
</evidence>
<feature type="domain" description="PX" evidence="12">
    <location>
        <begin position="129"/>
        <end position="246"/>
    </location>
</feature>
<keyword evidence="5" id="KW-0813">Transport</keyword>
<feature type="compositionally biased region" description="Polar residues" evidence="11">
    <location>
        <begin position="44"/>
        <end position="53"/>
    </location>
</feature>
<dbReference type="GO" id="GO:0030904">
    <property type="term" value="C:retromer complex"/>
    <property type="evidence" value="ECO:0007669"/>
    <property type="project" value="UniProtKB-ARBA"/>
</dbReference>
<dbReference type="InterPro" id="IPR027267">
    <property type="entry name" value="AH/BAR_dom_sf"/>
</dbReference>
<evidence type="ECO:0000256" key="4">
    <source>
        <dbReference type="ARBA" id="ARBA00010883"/>
    </source>
</evidence>
<keyword evidence="8" id="KW-0653">Protein transport</keyword>
<evidence type="ECO:0000256" key="3">
    <source>
        <dbReference type="ARBA" id="ARBA00004555"/>
    </source>
</evidence>
<dbReference type="GO" id="GO:0005794">
    <property type="term" value="C:Golgi apparatus"/>
    <property type="evidence" value="ECO:0007669"/>
    <property type="project" value="UniProtKB-SubCell"/>
</dbReference>
<feature type="compositionally biased region" description="Polar residues" evidence="11">
    <location>
        <begin position="1"/>
        <end position="19"/>
    </location>
</feature>
<evidence type="ECO:0000256" key="9">
    <source>
        <dbReference type="ARBA" id="ARBA00023034"/>
    </source>
</evidence>
<comment type="caution">
    <text evidence="13">The sequence shown here is derived from an EMBL/GenBank/DDBJ whole genome shotgun (WGS) entry which is preliminary data.</text>
</comment>
<feature type="region of interest" description="Disordered" evidence="11">
    <location>
        <begin position="1"/>
        <end position="125"/>
    </location>
</feature>
<dbReference type="InterPro" id="IPR001683">
    <property type="entry name" value="PX_dom"/>
</dbReference>
<keyword evidence="10" id="KW-0472">Membrane</keyword>
<accession>A0A433C9U2</accession>
<gene>
    <name evidence="13" type="ORF">BC936DRAFT_138511</name>
</gene>
<evidence type="ECO:0000313" key="13">
    <source>
        <dbReference type="EMBL" id="RUP35202.1"/>
    </source>
</evidence>
<evidence type="ECO:0000256" key="8">
    <source>
        <dbReference type="ARBA" id="ARBA00022927"/>
    </source>
</evidence>
<dbReference type="InterPro" id="IPR015404">
    <property type="entry name" value="Vps5_C"/>
</dbReference>
<dbReference type="Pfam" id="PF09325">
    <property type="entry name" value="Vps5"/>
    <property type="match status" value="2"/>
</dbReference>
<evidence type="ECO:0000256" key="10">
    <source>
        <dbReference type="ARBA" id="ARBA00023136"/>
    </source>
</evidence>
<feature type="region of interest" description="Disordered" evidence="11">
    <location>
        <begin position="577"/>
        <end position="602"/>
    </location>
</feature>
<comment type="subcellular location">
    <subcellularLocation>
        <location evidence="2">Cytoplasm</location>
    </subcellularLocation>
    <subcellularLocation>
        <location evidence="3">Golgi apparatus</location>
    </subcellularLocation>
    <subcellularLocation>
        <location evidence="1">Membrane</location>
        <topology evidence="1">Peripheral membrane protein</topology>
        <orientation evidence="1">Cytoplasmic side</orientation>
    </subcellularLocation>
</comment>
<comment type="similarity">
    <text evidence="4">Belongs to the sorting nexin family.</text>
</comment>
<dbReference type="PROSITE" id="PS50195">
    <property type="entry name" value="PX"/>
    <property type="match status" value="1"/>
</dbReference>
<dbReference type="GO" id="GO:0035091">
    <property type="term" value="F:phosphatidylinositol binding"/>
    <property type="evidence" value="ECO:0007669"/>
    <property type="project" value="InterPro"/>
</dbReference>
<organism evidence="13 14">
    <name type="scientific">Jimgerdemannia flammicorona</name>
    <dbReference type="NCBI Taxonomy" id="994334"/>
    <lineage>
        <taxon>Eukaryota</taxon>
        <taxon>Fungi</taxon>
        <taxon>Fungi incertae sedis</taxon>
        <taxon>Mucoromycota</taxon>
        <taxon>Mucoromycotina</taxon>
        <taxon>Endogonomycetes</taxon>
        <taxon>Endogonales</taxon>
        <taxon>Endogonaceae</taxon>
        <taxon>Jimgerdemannia</taxon>
    </lineage>
</organism>
<dbReference type="GO" id="GO:0015031">
    <property type="term" value="P:protein transport"/>
    <property type="evidence" value="ECO:0007669"/>
    <property type="project" value="UniProtKB-KW"/>
</dbReference>
<dbReference type="InterPro" id="IPR036871">
    <property type="entry name" value="PX_dom_sf"/>
</dbReference>
<protein>
    <recommendedName>
        <fullName evidence="12">PX domain-containing protein</fullName>
    </recommendedName>
</protein>
<evidence type="ECO:0000256" key="5">
    <source>
        <dbReference type="ARBA" id="ARBA00022448"/>
    </source>
</evidence>
<proteinExistence type="inferred from homology"/>
<evidence type="ECO:0000313" key="14">
    <source>
        <dbReference type="Proteomes" id="UP000268093"/>
    </source>
</evidence>
<name>A0A433C9U2_9FUNG</name>
<dbReference type="GO" id="GO:0005829">
    <property type="term" value="C:cytosol"/>
    <property type="evidence" value="ECO:0007669"/>
    <property type="project" value="GOC"/>
</dbReference>
<dbReference type="Proteomes" id="UP000268093">
    <property type="component" value="Unassembled WGS sequence"/>
</dbReference>
<dbReference type="FunFam" id="1.20.1270.60:FF:000022">
    <property type="entry name" value="Sorting nexin 3 protein"/>
    <property type="match status" value="1"/>
</dbReference>
<keyword evidence="7" id="KW-0597">Phosphoprotein</keyword>
<sequence>MNPSLHTDQDSPNMDSLTANPFADAFSPHRMTQSMTLPDPVQPGSPTLDSPLSKSFADLRLRSGARVPGFGQPPPTHVEEPENIDEGPENIDEGEDDSAKDALSDEDNEPLGRRADQQSLRVPETGVRPTFEISVGEPLKIGDITSAHIVYKVRTKTNSPAYKSPEFTVTRRYRDFLWLYNQLTNGNPGVVVPPVPEKHALGRFQDEFVESRRVALEKCLRKIVAHPMLYGDPDLKLFLESESFNIDVKQKRSESDSSKGGFIKSIGETITNATTAPFVKPAEVDEWFDQRRGQLDALESQLRALMRSVEAVVKQRKGTLDDGWFVFVAGRRRELRGLRMCLGRADGGMMVGRICDGIIELYPGLALHRRYFRYIYIFVNVPSSPVPSFPPIDLGAASTEFGESMLSLASAELNKPLANHLTVLGNLQKRIKELHDKQAQQDILTLENTVDEYIRIIGSIKIAFGARTKSYQVWQNADYDLQRKRANLEKARVQGKTRQDRLAQMQQEITEAEHKVISTKRDFEEISRLVRAELDRFDKEKVEDFKSSVEDFLESMVENQKEIIALWESYFTTTEEDLAQPQPRESFSGGHASLTDNGSIAS</sequence>
<evidence type="ECO:0000256" key="1">
    <source>
        <dbReference type="ARBA" id="ARBA00004287"/>
    </source>
</evidence>
<dbReference type="PANTHER" id="PTHR10555:SF170">
    <property type="entry name" value="FI18122P1"/>
    <property type="match status" value="1"/>
</dbReference>
<dbReference type="Gene3D" id="3.30.1520.10">
    <property type="entry name" value="Phox-like domain"/>
    <property type="match status" value="1"/>
</dbReference>
<dbReference type="AlphaFoldDB" id="A0A433C9U2"/>
<reference evidence="13 14" key="1">
    <citation type="journal article" date="2018" name="New Phytol.">
        <title>Phylogenomics of Endogonaceae and evolution of mycorrhizas within Mucoromycota.</title>
        <authorList>
            <person name="Chang Y."/>
            <person name="Desiro A."/>
            <person name="Na H."/>
            <person name="Sandor L."/>
            <person name="Lipzen A."/>
            <person name="Clum A."/>
            <person name="Barry K."/>
            <person name="Grigoriev I.V."/>
            <person name="Martin F.M."/>
            <person name="Stajich J.E."/>
            <person name="Smith M.E."/>
            <person name="Bonito G."/>
            <person name="Spatafora J.W."/>
        </authorList>
    </citation>
    <scope>NUCLEOTIDE SEQUENCE [LARGE SCALE GENOMIC DNA]</scope>
    <source>
        <strain evidence="13 14">GMNB39</strain>
    </source>
</reference>
<dbReference type="SMART" id="SM00312">
    <property type="entry name" value="PX"/>
    <property type="match status" value="1"/>
</dbReference>
<dbReference type="GO" id="GO:0005768">
    <property type="term" value="C:endosome"/>
    <property type="evidence" value="ECO:0007669"/>
    <property type="project" value="TreeGrafter"/>
</dbReference>
<keyword evidence="6" id="KW-0963">Cytoplasm</keyword>
<evidence type="ECO:0000259" key="12">
    <source>
        <dbReference type="PROSITE" id="PS50195"/>
    </source>
</evidence>
<dbReference type="Gene3D" id="1.20.1270.60">
    <property type="entry name" value="Arfaptin homology (AH) domain/BAR domain"/>
    <property type="match status" value="1"/>
</dbReference>
<dbReference type="SUPFAM" id="SSF64268">
    <property type="entry name" value="PX domain"/>
    <property type="match status" value="1"/>
</dbReference>
<evidence type="ECO:0000256" key="2">
    <source>
        <dbReference type="ARBA" id="ARBA00004496"/>
    </source>
</evidence>
<dbReference type="OrthoDB" id="271164at2759"/>
<dbReference type="Pfam" id="PF00787">
    <property type="entry name" value="PX"/>
    <property type="match status" value="1"/>
</dbReference>
<dbReference type="EMBL" id="RBNI01013266">
    <property type="protein sequence ID" value="RUP35202.1"/>
    <property type="molecule type" value="Genomic_DNA"/>
</dbReference>
<evidence type="ECO:0000256" key="11">
    <source>
        <dbReference type="SAM" id="MobiDB-lite"/>
    </source>
</evidence>
<dbReference type="FunFam" id="3.30.1520.10:FF:000013">
    <property type="entry name" value="Putative Sorting nexin 3"/>
    <property type="match status" value="1"/>
</dbReference>